<evidence type="ECO:0000313" key="1">
    <source>
        <dbReference type="EMBL" id="KAJ8630163.1"/>
    </source>
</evidence>
<organism evidence="1 2">
    <name type="scientific">Persea americana</name>
    <name type="common">Avocado</name>
    <dbReference type="NCBI Taxonomy" id="3435"/>
    <lineage>
        <taxon>Eukaryota</taxon>
        <taxon>Viridiplantae</taxon>
        <taxon>Streptophyta</taxon>
        <taxon>Embryophyta</taxon>
        <taxon>Tracheophyta</taxon>
        <taxon>Spermatophyta</taxon>
        <taxon>Magnoliopsida</taxon>
        <taxon>Magnoliidae</taxon>
        <taxon>Laurales</taxon>
        <taxon>Lauraceae</taxon>
        <taxon>Persea</taxon>
    </lineage>
</organism>
<name>A0ACC2LAR6_PERAE</name>
<sequence length="133" mass="14739">MRITASSFTDPPRISRTNCPKNEARFETALKPLHKVPPQCFSAHVVQPRGASNAVSNQHFPRAAKNLNQTVSFGNGSEPHGISSQARISQSPVLNENGFSELQRELLSSAQFVKRPPEPVFSYTHLERGFIVK</sequence>
<dbReference type="EMBL" id="CM056815">
    <property type="protein sequence ID" value="KAJ8630163.1"/>
    <property type="molecule type" value="Genomic_DNA"/>
</dbReference>
<keyword evidence="2" id="KW-1185">Reference proteome</keyword>
<dbReference type="Proteomes" id="UP001234297">
    <property type="component" value="Chromosome 7"/>
</dbReference>
<protein>
    <submittedName>
        <fullName evidence="1">Uncharacterized protein</fullName>
    </submittedName>
</protein>
<comment type="caution">
    <text evidence="1">The sequence shown here is derived from an EMBL/GenBank/DDBJ whole genome shotgun (WGS) entry which is preliminary data.</text>
</comment>
<accession>A0ACC2LAR6</accession>
<evidence type="ECO:0000313" key="2">
    <source>
        <dbReference type="Proteomes" id="UP001234297"/>
    </source>
</evidence>
<reference evidence="1 2" key="1">
    <citation type="journal article" date="2022" name="Hortic Res">
        <title>A haplotype resolved chromosomal level avocado genome allows analysis of novel avocado genes.</title>
        <authorList>
            <person name="Nath O."/>
            <person name="Fletcher S.J."/>
            <person name="Hayward A."/>
            <person name="Shaw L.M."/>
            <person name="Masouleh A.K."/>
            <person name="Furtado A."/>
            <person name="Henry R.J."/>
            <person name="Mitter N."/>
        </authorList>
    </citation>
    <scope>NUCLEOTIDE SEQUENCE [LARGE SCALE GENOMIC DNA]</scope>
    <source>
        <strain evidence="2">cv. Hass</strain>
    </source>
</reference>
<gene>
    <name evidence="1" type="ORF">MRB53_023486</name>
</gene>
<proteinExistence type="predicted"/>